<dbReference type="STRING" id="857967.G0QS11"/>
<dbReference type="SUPFAM" id="SSF54495">
    <property type="entry name" value="UBC-like"/>
    <property type="match status" value="1"/>
</dbReference>
<gene>
    <name evidence="6" type="ORF">IMG5_098770</name>
</gene>
<evidence type="ECO:0000313" key="6">
    <source>
        <dbReference type="EMBL" id="EGR32041.1"/>
    </source>
</evidence>
<evidence type="ECO:0000259" key="5">
    <source>
        <dbReference type="PROSITE" id="PS51166"/>
    </source>
</evidence>
<organism evidence="6 7">
    <name type="scientific">Ichthyophthirius multifiliis</name>
    <name type="common">White spot disease agent</name>
    <name type="synonym">Ich</name>
    <dbReference type="NCBI Taxonomy" id="5932"/>
    <lineage>
        <taxon>Eukaryota</taxon>
        <taxon>Sar</taxon>
        <taxon>Alveolata</taxon>
        <taxon>Ciliophora</taxon>
        <taxon>Intramacronucleata</taxon>
        <taxon>Oligohymenophorea</taxon>
        <taxon>Hymenostomatida</taxon>
        <taxon>Ophryoglenina</taxon>
        <taxon>Ichthyophthirius</taxon>
    </lineage>
</organism>
<keyword evidence="7" id="KW-1185">Reference proteome</keyword>
<dbReference type="EC" id="6.3.2.19" evidence="6"/>
<dbReference type="Proteomes" id="UP000008983">
    <property type="component" value="Unassembled WGS sequence"/>
</dbReference>
<keyword evidence="6" id="KW-0326">Glycosidase</keyword>
<dbReference type="InParanoid" id="G0QS11"/>
<dbReference type="Gene3D" id="2.60.40.10">
    <property type="entry name" value="Immunoglobulins"/>
    <property type="match status" value="1"/>
</dbReference>
<keyword evidence="2" id="KW-0833">Ubl conjugation pathway</keyword>
<keyword evidence="3" id="KW-0175">Coiled coil</keyword>
<feature type="domain" description="CBM20" evidence="5">
    <location>
        <begin position="1"/>
        <end position="111"/>
    </location>
</feature>
<proteinExistence type="predicted"/>
<dbReference type="SUPFAM" id="SSF49452">
    <property type="entry name" value="Starch-binding domain-like"/>
    <property type="match status" value="1"/>
</dbReference>
<dbReference type="SMART" id="SM00212">
    <property type="entry name" value="UBCc"/>
    <property type="match status" value="1"/>
</dbReference>
<dbReference type="FunCoup" id="G0QS11">
    <property type="interactions" value="29"/>
</dbReference>
<dbReference type="SMART" id="SM01065">
    <property type="entry name" value="CBM_2"/>
    <property type="match status" value="1"/>
</dbReference>
<evidence type="ECO:0000256" key="1">
    <source>
        <dbReference type="ARBA" id="ARBA00022679"/>
    </source>
</evidence>
<dbReference type="InterPro" id="IPR016135">
    <property type="entry name" value="UBQ-conjugating_enzyme/RWD"/>
</dbReference>
<dbReference type="PROSITE" id="PS51166">
    <property type="entry name" value="CBM20"/>
    <property type="match status" value="1"/>
</dbReference>
<reference evidence="6 7" key="1">
    <citation type="submission" date="2011-07" db="EMBL/GenBank/DDBJ databases">
        <authorList>
            <person name="Coyne R."/>
            <person name="Brami D."/>
            <person name="Johnson J."/>
            <person name="Hostetler J."/>
            <person name="Hannick L."/>
            <person name="Clark T."/>
            <person name="Cassidy-Hanley D."/>
            <person name="Inman J."/>
        </authorList>
    </citation>
    <scope>NUCLEOTIDE SEQUENCE [LARGE SCALE GENOMIC DNA]</scope>
    <source>
        <strain evidence="6 7">G5</strain>
    </source>
</reference>
<dbReference type="Gene3D" id="3.10.110.10">
    <property type="entry name" value="Ubiquitin Conjugating Enzyme"/>
    <property type="match status" value="1"/>
</dbReference>
<dbReference type="EMBL" id="GL983803">
    <property type="protein sequence ID" value="EGR32041.1"/>
    <property type="molecule type" value="Genomic_DNA"/>
</dbReference>
<dbReference type="Pfam" id="PF00179">
    <property type="entry name" value="UQ_con"/>
    <property type="match status" value="1"/>
</dbReference>
<dbReference type="EC" id="3.2.1.60" evidence="6"/>
<accession>G0QS11</accession>
<dbReference type="InterPro" id="IPR000608">
    <property type="entry name" value="UBC"/>
</dbReference>
<sequence>MIKLNFQVTAYTNFTETVKICGSIPELGQWDPQKAFELQTDPEKYPKWYSKTPICLPDGLEIEFKILILTQDNNLKKWEDLHMNRTYTTQILNENPLLIMEESNIEILEQNMTPIKQLNENKSYAQHLAPLRIQSYPIVSKIYENPENAIEYSYKCKITNSQNYLNDDNNRKQNRLKNELKQLSRQLPLSETNSIFLIYDEKRLDVMKALIFGSEGTPYAHGAFIFDIFIPEEYPNNPPIISITSTKGGQIRFNPNLYADGLVCLSLLGTWNGSSDENWNPQYSNIYQVLVSIQSLIMNEDVYFNEPSYEQYRESEYGNNLNKGYCNIVRYYNVQHTINDMIENSPKEFQMLLKNTF</sequence>
<dbReference type="GO" id="GO:2001070">
    <property type="term" value="F:starch binding"/>
    <property type="evidence" value="ECO:0007669"/>
    <property type="project" value="InterPro"/>
</dbReference>
<keyword evidence="1" id="KW-0808">Transferase</keyword>
<dbReference type="AlphaFoldDB" id="G0QS11"/>
<dbReference type="CDD" id="cd05467">
    <property type="entry name" value="CBM20"/>
    <property type="match status" value="1"/>
</dbReference>
<dbReference type="RefSeq" id="XP_004035527.1">
    <property type="nucleotide sequence ID" value="XM_004035479.1"/>
</dbReference>
<keyword evidence="6" id="KW-0378">Hydrolase</keyword>
<dbReference type="Pfam" id="PF00686">
    <property type="entry name" value="CBM_20"/>
    <property type="match status" value="1"/>
</dbReference>
<dbReference type="GeneID" id="14908194"/>
<dbReference type="PANTHER" id="PTHR46116">
    <property type="entry name" value="(E3-INDEPENDENT) E2 UBIQUITIN-CONJUGATING ENZYME"/>
    <property type="match status" value="1"/>
</dbReference>
<dbReference type="CDD" id="cd23810">
    <property type="entry name" value="UBCc_BIRC6"/>
    <property type="match status" value="1"/>
</dbReference>
<dbReference type="GO" id="GO:0033910">
    <property type="term" value="F:glucan 1,4-alpha-maltotetraohydrolase activity"/>
    <property type="evidence" value="ECO:0007669"/>
    <property type="project" value="UniProtKB-EC"/>
</dbReference>
<dbReference type="PANTHER" id="PTHR46116:SF39">
    <property type="entry name" value="BACULOVIRAL IAP REPEAT-CONTAINING PROTEIN 6"/>
    <property type="match status" value="1"/>
</dbReference>
<dbReference type="InterPro" id="IPR013784">
    <property type="entry name" value="Carb-bd-like_fold"/>
</dbReference>
<feature type="domain" description="UBC core" evidence="4">
    <location>
        <begin position="171"/>
        <end position="338"/>
    </location>
</feature>
<keyword evidence="6" id="KW-0436">Ligase</keyword>
<dbReference type="GO" id="GO:0016740">
    <property type="term" value="F:transferase activity"/>
    <property type="evidence" value="ECO:0007669"/>
    <property type="project" value="UniProtKB-KW"/>
</dbReference>
<dbReference type="GO" id="GO:0016874">
    <property type="term" value="F:ligase activity"/>
    <property type="evidence" value="ECO:0007669"/>
    <property type="project" value="UniProtKB-KW"/>
</dbReference>
<evidence type="ECO:0000259" key="4">
    <source>
        <dbReference type="PROSITE" id="PS50127"/>
    </source>
</evidence>
<feature type="coiled-coil region" evidence="3">
    <location>
        <begin position="166"/>
        <end position="193"/>
    </location>
</feature>
<dbReference type="eggNOG" id="KOG0895">
    <property type="taxonomic scope" value="Eukaryota"/>
</dbReference>
<protein>
    <submittedName>
        <fullName evidence="6">Ubiquitin-conjugating enzyme family protein, putative</fullName>
        <ecNumber evidence="6">3.2.1.60</ecNumber>
        <ecNumber evidence="6">6.3.2.19</ecNumber>
    </submittedName>
</protein>
<dbReference type="InterPro" id="IPR013783">
    <property type="entry name" value="Ig-like_fold"/>
</dbReference>
<dbReference type="InterPro" id="IPR002044">
    <property type="entry name" value="CBM20"/>
</dbReference>
<name>G0QS11_ICHMU</name>
<dbReference type="OMA" id="YTRIMAP"/>
<dbReference type="OrthoDB" id="47801at2759"/>
<dbReference type="PROSITE" id="PS50127">
    <property type="entry name" value="UBC_2"/>
    <property type="match status" value="1"/>
</dbReference>
<evidence type="ECO:0000313" key="7">
    <source>
        <dbReference type="Proteomes" id="UP000008983"/>
    </source>
</evidence>
<evidence type="ECO:0000256" key="2">
    <source>
        <dbReference type="ARBA" id="ARBA00022786"/>
    </source>
</evidence>
<evidence type="ECO:0000256" key="3">
    <source>
        <dbReference type="SAM" id="Coils"/>
    </source>
</evidence>